<dbReference type="GO" id="GO:0016787">
    <property type="term" value="F:hydrolase activity"/>
    <property type="evidence" value="ECO:0007669"/>
    <property type="project" value="UniProtKB-KW"/>
</dbReference>
<dbReference type="InterPro" id="IPR010023">
    <property type="entry name" value="KdsC_fam"/>
</dbReference>
<evidence type="ECO:0000256" key="11">
    <source>
        <dbReference type="ARBA" id="ARBA00031051"/>
    </source>
</evidence>
<comment type="caution">
    <text evidence="12">The sequence shown here is derived from an EMBL/GenBank/DDBJ whole genome shotgun (WGS) entry which is preliminary data.</text>
</comment>
<dbReference type="InterPro" id="IPR036412">
    <property type="entry name" value="HAD-like_sf"/>
</dbReference>
<evidence type="ECO:0000256" key="1">
    <source>
        <dbReference type="ARBA" id="ARBA00000898"/>
    </source>
</evidence>
<organism evidence="12 13">
    <name type="scientific">Gillisia lutea</name>
    <dbReference type="NCBI Taxonomy" id="2909668"/>
    <lineage>
        <taxon>Bacteria</taxon>
        <taxon>Pseudomonadati</taxon>
        <taxon>Bacteroidota</taxon>
        <taxon>Flavobacteriia</taxon>
        <taxon>Flavobacteriales</taxon>
        <taxon>Flavobacteriaceae</taxon>
        <taxon>Gillisia</taxon>
    </lineage>
</organism>
<evidence type="ECO:0000256" key="6">
    <source>
        <dbReference type="ARBA" id="ARBA00020092"/>
    </source>
</evidence>
<dbReference type="PIRSF" id="PIRSF006118">
    <property type="entry name" value="KDO8-P_Ptase"/>
    <property type="match status" value="1"/>
</dbReference>
<evidence type="ECO:0000256" key="3">
    <source>
        <dbReference type="ARBA" id="ARBA00005893"/>
    </source>
</evidence>
<sequence>MRIKLLVSDIDGVWTDGSFYYSEKGDALRKFSTKDSFGVSLANIMDLPILILSGEQNEMVISRLKKLNITNYQLGVKNKLNALLDFCTLYAISLSEVAYIGDDMNDHALLNKVGLFVCPVDANLRIKQNAHVTLEKKGGEGAFREFVEYVLEKEGVLEVAYDRYIKIND</sequence>
<proteinExistence type="inferred from homology"/>
<evidence type="ECO:0000313" key="12">
    <source>
        <dbReference type="EMBL" id="MCF4102668.1"/>
    </source>
</evidence>
<protein>
    <recommendedName>
        <fullName evidence="6">3-deoxy-D-manno-octulosonate 8-phosphate phosphatase KdsC</fullName>
        <ecNumber evidence="5">3.1.3.45</ecNumber>
    </recommendedName>
    <alternativeName>
        <fullName evidence="11">KDO 8-P phosphatase</fullName>
    </alternativeName>
</protein>
<dbReference type="InterPro" id="IPR050793">
    <property type="entry name" value="CMP-NeuNAc_synthase"/>
</dbReference>
<dbReference type="Gene3D" id="3.40.50.1000">
    <property type="entry name" value="HAD superfamily/HAD-like"/>
    <property type="match status" value="1"/>
</dbReference>
<keyword evidence="8 12" id="KW-0378">Hydrolase</keyword>
<dbReference type="PANTHER" id="PTHR21485">
    <property type="entry name" value="HAD SUPERFAMILY MEMBERS CMAS AND KDSC"/>
    <property type="match status" value="1"/>
</dbReference>
<evidence type="ECO:0000256" key="5">
    <source>
        <dbReference type="ARBA" id="ARBA00013066"/>
    </source>
</evidence>
<comment type="similarity">
    <text evidence="3">Belongs to the KdsC family.</text>
</comment>
<dbReference type="Pfam" id="PF08282">
    <property type="entry name" value="Hydrolase_3"/>
    <property type="match status" value="1"/>
</dbReference>
<name>A0ABS9EIH8_9FLAO</name>
<dbReference type="SFLD" id="SFLDG01138">
    <property type="entry name" value="C1.6.2:_Deoxy-d-mannose-octulo"/>
    <property type="match status" value="1"/>
</dbReference>
<dbReference type="NCBIfam" id="TIGR01670">
    <property type="entry name" value="KdsC-phosphatas"/>
    <property type="match status" value="1"/>
</dbReference>
<evidence type="ECO:0000256" key="2">
    <source>
        <dbReference type="ARBA" id="ARBA00001946"/>
    </source>
</evidence>
<dbReference type="SFLD" id="SFLDG01136">
    <property type="entry name" value="C1.6:_Phosphoserine_Phosphatas"/>
    <property type="match status" value="1"/>
</dbReference>
<dbReference type="RefSeq" id="WP_236134811.1">
    <property type="nucleotide sequence ID" value="NZ_JAKGTH010000011.1"/>
</dbReference>
<keyword evidence="9" id="KW-0460">Magnesium</keyword>
<dbReference type="PANTHER" id="PTHR21485:SF6">
    <property type="entry name" value="N-ACYLNEURAMINATE CYTIDYLYLTRANSFERASE-RELATED"/>
    <property type="match status" value="1"/>
</dbReference>
<reference evidence="12" key="1">
    <citation type="submission" date="2022-01" db="EMBL/GenBank/DDBJ databases">
        <title>Gillisia lutea sp. nov., isolated from marine plastic residues from the Malvarosa beach (Valencia, Spain).</title>
        <authorList>
            <person name="Vidal-Verdu A."/>
            <person name="Molina-Menor E."/>
            <person name="Satari L."/>
            <person name="Pascual J."/>
            <person name="Pereto J."/>
            <person name="Porcar M."/>
        </authorList>
    </citation>
    <scope>NUCLEOTIDE SEQUENCE</scope>
    <source>
        <strain evidence="12">M10.2A</strain>
    </source>
</reference>
<dbReference type="InterPro" id="IPR023214">
    <property type="entry name" value="HAD_sf"/>
</dbReference>
<accession>A0ABS9EIH8</accession>
<comment type="subunit">
    <text evidence="4">Homotetramer.</text>
</comment>
<dbReference type="EC" id="3.1.3.45" evidence="5"/>
<dbReference type="SUPFAM" id="SSF56784">
    <property type="entry name" value="HAD-like"/>
    <property type="match status" value="1"/>
</dbReference>
<comment type="cofactor">
    <cofactor evidence="2">
        <name>Mg(2+)</name>
        <dbReference type="ChEBI" id="CHEBI:18420"/>
    </cofactor>
</comment>
<evidence type="ECO:0000256" key="8">
    <source>
        <dbReference type="ARBA" id="ARBA00022801"/>
    </source>
</evidence>
<dbReference type="Proteomes" id="UP001179363">
    <property type="component" value="Unassembled WGS sequence"/>
</dbReference>
<keyword evidence="13" id="KW-1185">Reference proteome</keyword>
<dbReference type="EMBL" id="JAKGTH010000011">
    <property type="protein sequence ID" value="MCF4102668.1"/>
    <property type="molecule type" value="Genomic_DNA"/>
</dbReference>
<gene>
    <name evidence="12" type="ORF">L1I30_13405</name>
</gene>
<keyword evidence="7" id="KW-0479">Metal-binding</keyword>
<keyword evidence="10" id="KW-0448">Lipopolysaccharide biosynthesis</keyword>
<evidence type="ECO:0000256" key="10">
    <source>
        <dbReference type="ARBA" id="ARBA00022985"/>
    </source>
</evidence>
<evidence type="ECO:0000256" key="7">
    <source>
        <dbReference type="ARBA" id="ARBA00022723"/>
    </source>
</evidence>
<dbReference type="SFLD" id="SFLDS00003">
    <property type="entry name" value="Haloacid_Dehalogenase"/>
    <property type="match status" value="1"/>
</dbReference>
<comment type="catalytic activity">
    <reaction evidence="1">
        <text>3-deoxy-alpha-D-manno-2-octulosonate-8-phosphate + H2O = 3-deoxy-alpha-D-manno-oct-2-ulosonate + phosphate</text>
        <dbReference type="Rhea" id="RHEA:11500"/>
        <dbReference type="ChEBI" id="CHEBI:15377"/>
        <dbReference type="ChEBI" id="CHEBI:43474"/>
        <dbReference type="ChEBI" id="CHEBI:85985"/>
        <dbReference type="ChEBI" id="CHEBI:85986"/>
        <dbReference type="EC" id="3.1.3.45"/>
    </reaction>
</comment>
<evidence type="ECO:0000256" key="9">
    <source>
        <dbReference type="ARBA" id="ARBA00022842"/>
    </source>
</evidence>
<evidence type="ECO:0000313" key="13">
    <source>
        <dbReference type="Proteomes" id="UP001179363"/>
    </source>
</evidence>
<evidence type="ECO:0000256" key="4">
    <source>
        <dbReference type="ARBA" id="ARBA00011881"/>
    </source>
</evidence>